<organism evidence="3 4">
    <name type="scientific">Nocardioides aromaticivorans</name>
    <dbReference type="NCBI Taxonomy" id="200618"/>
    <lineage>
        <taxon>Bacteria</taxon>
        <taxon>Bacillati</taxon>
        <taxon>Actinomycetota</taxon>
        <taxon>Actinomycetes</taxon>
        <taxon>Propionibacteriales</taxon>
        <taxon>Nocardioidaceae</taxon>
        <taxon>Nocardioides</taxon>
    </lineage>
</organism>
<feature type="domain" description="AB hydrolase-1" evidence="2">
    <location>
        <begin position="42"/>
        <end position="299"/>
    </location>
</feature>
<keyword evidence="1" id="KW-0560">Oxidoreductase</keyword>
<dbReference type="InterPro" id="IPR050471">
    <property type="entry name" value="AB_hydrolase"/>
</dbReference>
<accession>A0ABX7PQ21</accession>
<dbReference type="PANTHER" id="PTHR43433">
    <property type="entry name" value="HYDROLASE, ALPHA/BETA FOLD FAMILY PROTEIN"/>
    <property type="match status" value="1"/>
</dbReference>
<dbReference type="InterPro" id="IPR029058">
    <property type="entry name" value="AB_hydrolase_fold"/>
</dbReference>
<evidence type="ECO:0000259" key="2">
    <source>
        <dbReference type="Pfam" id="PF12697"/>
    </source>
</evidence>
<dbReference type="InterPro" id="IPR000073">
    <property type="entry name" value="AB_hydrolase_1"/>
</dbReference>
<dbReference type="Gene3D" id="3.40.50.1820">
    <property type="entry name" value="alpha/beta hydrolase"/>
    <property type="match status" value="1"/>
</dbReference>
<dbReference type="InterPro" id="IPR000639">
    <property type="entry name" value="Epox_hydrolase-like"/>
</dbReference>
<dbReference type="PANTHER" id="PTHR43433:SF1">
    <property type="entry name" value="BLL5160 PROTEIN"/>
    <property type="match status" value="1"/>
</dbReference>
<dbReference type="SUPFAM" id="SSF53474">
    <property type="entry name" value="alpha/beta-Hydrolases"/>
    <property type="match status" value="1"/>
</dbReference>
<dbReference type="Pfam" id="PF12697">
    <property type="entry name" value="Abhydrolase_6"/>
    <property type="match status" value="1"/>
</dbReference>
<proteinExistence type="predicted"/>
<evidence type="ECO:0000256" key="1">
    <source>
        <dbReference type="ARBA" id="ARBA00022559"/>
    </source>
</evidence>
<dbReference type="PRINTS" id="PR00412">
    <property type="entry name" value="EPOXHYDRLASE"/>
</dbReference>
<name>A0ABX7PQ21_9ACTN</name>
<keyword evidence="1" id="KW-0575">Peroxidase</keyword>
<keyword evidence="4" id="KW-1185">Reference proteome</keyword>
<dbReference type="Proteomes" id="UP000662818">
    <property type="component" value="Chromosome"/>
</dbReference>
<protein>
    <recommendedName>
        <fullName evidence="2">AB hydrolase-1 domain-containing protein</fullName>
    </recommendedName>
</protein>
<evidence type="ECO:0000313" key="4">
    <source>
        <dbReference type="Proteomes" id="UP000662818"/>
    </source>
</evidence>
<gene>
    <name evidence="3" type="ORF">CFH99_20340</name>
</gene>
<evidence type="ECO:0000313" key="3">
    <source>
        <dbReference type="EMBL" id="QSR27976.1"/>
    </source>
</evidence>
<sequence>MAIWSSDTDVEGDRMSDRNVITEDGLRIHVTVRGRDDAPLTVLLSHCWTAEESDWHYQVTDLLARYGHDIRVITWDHRGHGRSDRAPEAQLTIPHLARDLGLVVDTYAPEGPLVVAGHSVGGMTITAIPEERPDLMPRIVGVLFVSTTSGELSKVTLGLPAAAGALLRDRLPFVLANRARMLSLSRREKYPVIERQVTKRFLFGRPARPRDVGHVVDQLVHTPPETMAGFFRDMMEHDRIGNLAAFDDVPATVLVGSRDLLTPPEHAGKIAQGIRGARLLVAPDAGHYLPFERRELVSDELCVLVDRALARAAAQPSSERKEPRGKHRARA</sequence>
<reference evidence="3 4" key="1">
    <citation type="submission" date="2017-06" db="EMBL/GenBank/DDBJ databases">
        <title>Complete Genome Sequence of the Soil Carbazole-Degrading Bacterium Nocardioides aromaticivorans IC177.</title>
        <authorList>
            <person name="Vejarano F."/>
            <person name="Suzuki-Minakuchi C."/>
            <person name="Ohtsubo Y."/>
            <person name="Tsuda M."/>
            <person name="Okada K."/>
            <person name="Nojiri H."/>
        </authorList>
    </citation>
    <scope>NUCLEOTIDE SEQUENCE [LARGE SCALE GENOMIC DNA]</scope>
    <source>
        <strain evidence="3 4">IC177</strain>
    </source>
</reference>
<dbReference type="EMBL" id="CP022295">
    <property type="protein sequence ID" value="QSR27976.1"/>
    <property type="molecule type" value="Genomic_DNA"/>
</dbReference>